<evidence type="ECO:0000256" key="2">
    <source>
        <dbReference type="ARBA" id="ARBA00023012"/>
    </source>
</evidence>
<dbReference type="SUPFAM" id="SSF46894">
    <property type="entry name" value="C-terminal effector domain of the bipartite response regulators"/>
    <property type="match status" value="1"/>
</dbReference>
<feature type="domain" description="OmpR/PhoB-type" evidence="9">
    <location>
        <begin position="131"/>
        <end position="231"/>
    </location>
</feature>
<comment type="caution">
    <text evidence="10">The sequence shown here is derived from an EMBL/GenBank/DDBJ whole genome shotgun (WGS) entry which is preliminary data.</text>
</comment>
<evidence type="ECO:0000256" key="1">
    <source>
        <dbReference type="ARBA" id="ARBA00022553"/>
    </source>
</evidence>
<dbReference type="PROSITE" id="PS50110">
    <property type="entry name" value="RESPONSE_REGULATORY"/>
    <property type="match status" value="1"/>
</dbReference>
<dbReference type="InterPro" id="IPR016032">
    <property type="entry name" value="Sig_transdc_resp-reg_C-effctor"/>
</dbReference>
<evidence type="ECO:0000256" key="5">
    <source>
        <dbReference type="ARBA" id="ARBA00023163"/>
    </source>
</evidence>
<protein>
    <submittedName>
        <fullName evidence="10">Two-component system cell cycle response regulator CtrA</fullName>
    </submittedName>
</protein>
<comment type="caution">
    <text evidence="6">Lacks conserved residue(s) required for the propagation of feature annotation.</text>
</comment>
<accession>A0ABR6L847</accession>
<evidence type="ECO:0000259" key="8">
    <source>
        <dbReference type="PROSITE" id="PS50110"/>
    </source>
</evidence>
<dbReference type="InterPro" id="IPR001867">
    <property type="entry name" value="OmpR/PhoB-type_DNA-bd"/>
</dbReference>
<dbReference type="RefSeq" id="WP_183264379.1">
    <property type="nucleotide sequence ID" value="NZ_BAAAVZ010000026.1"/>
</dbReference>
<evidence type="ECO:0000313" key="11">
    <source>
        <dbReference type="Proteomes" id="UP000539538"/>
    </source>
</evidence>
<evidence type="ECO:0000256" key="7">
    <source>
        <dbReference type="PROSITE-ProRule" id="PRU01091"/>
    </source>
</evidence>
<keyword evidence="2" id="KW-0902">Two-component regulatory system</keyword>
<dbReference type="EMBL" id="JACHOT010000009">
    <property type="protein sequence ID" value="MBB4652977.1"/>
    <property type="molecule type" value="Genomic_DNA"/>
</dbReference>
<evidence type="ECO:0000256" key="6">
    <source>
        <dbReference type="PROSITE-ProRule" id="PRU00169"/>
    </source>
</evidence>
<evidence type="ECO:0000256" key="4">
    <source>
        <dbReference type="ARBA" id="ARBA00023125"/>
    </source>
</evidence>
<dbReference type="CDD" id="cd00383">
    <property type="entry name" value="trans_reg_C"/>
    <property type="match status" value="1"/>
</dbReference>
<feature type="domain" description="Response regulatory" evidence="8">
    <location>
        <begin position="2"/>
        <end position="121"/>
    </location>
</feature>
<gene>
    <name evidence="10" type="ORF">GGQ99_004761</name>
</gene>
<evidence type="ECO:0000256" key="3">
    <source>
        <dbReference type="ARBA" id="ARBA00023015"/>
    </source>
</evidence>
<dbReference type="PROSITE" id="PS51755">
    <property type="entry name" value="OMPR_PHOB"/>
    <property type="match status" value="1"/>
</dbReference>
<dbReference type="Proteomes" id="UP000539538">
    <property type="component" value="Unassembled WGS sequence"/>
</dbReference>
<dbReference type="Gene3D" id="3.40.50.2300">
    <property type="match status" value="1"/>
</dbReference>
<dbReference type="PANTHER" id="PTHR48111:SF1">
    <property type="entry name" value="TWO-COMPONENT RESPONSE REGULATOR ORR33"/>
    <property type="match status" value="1"/>
</dbReference>
<proteinExistence type="predicted"/>
<dbReference type="SMART" id="SM00862">
    <property type="entry name" value="Trans_reg_C"/>
    <property type="match status" value="1"/>
</dbReference>
<sequence length="247" mass="27684">MRAVVAGDRPPFNAVVTSWLSHRQASVGVASSPEELAAATRADPLRLAVIWSEDGYRAVSAIRRLRDAAIGNLIMVMMPAQCEDLAADAKHRAVALRAGADDAQTWPLAEDEFIERCRALIRRDRGLYADENIVRFAGCDFLPELKMIRSPAGVIALTPLETAYMLALTRHDDRVVTNKAISIEVYGWDHQDISPSLVKVFVHRLRKQIFVLTGGLDFLETVWGRGYRFVREGYRPKFDHWGRRAVG</sequence>
<evidence type="ECO:0000259" key="9">
    <source>
        <dbReference type="PROSITE" id="PS51755"/>
    </source>
</evidence>
<keyword evidence="4 7" id="KW-0238">DNA-binding</keyword>
<keyword evidence="5" id="KW-0804">Transcription</keyword>
<keyword evidence="3" id="KW-0805">Transcription regulation</keyword>
<keyword evidence="11" id="KW-1185">Reference proteome</keyword>
<dbReference type="InterPro" id="IPR011006">
    <property type="entry name" value="CheY-like_superfamily"/>
</dbReference>
<evidence type="ECO:0000313" key="10">
    <source>
        <dbReference type="EMBL" id="MBB4652977.1"/>
    </source>
</evidence>
<dbReference type="PANTHER" id="PTHR48111">
    <property type="entry name" value="REGULATOR OF RPOS"/>
    <property type="match status" value="1"/>
</dbReference>
<name>A0ABR6L847_9HYPH</name>
<keyword evidence="1" id="KW-0597">Phosphoprotein</keyword>
<reference evidence="10 11" key="1">
    <citation type="submission" date="2020-08" db="EMBL/GenBank/DDBJ databases">
        <title>Genomic Encyclopedia of Type Strains, Phase IV (KMG-IV): sequencing the most valuable type-strain genomes for metagenomic binning, comparative biology and taxonomic classification.</title>
        <authorList>
            <person name="Goeker M."/>
        </authorList>
    </citation>
    <scope>NUCLEOTIDE SEQUENCE [LARGE SCALE GENOMIC DNA]</scope>
    <source>
        <strain evidence="10 11">DSM 7050</strain>
    </source>
</reference>
<dbReference type="InterPro" id="IPR001789">
    <property type="entry name" value="Sig_transdc_resp-reg_receiver"/>
</dbReference>
<dbReference type="SUPFAM" id="SSF52172">
    <property type="entry name" value="CheY-like"/>
    <property type="match status" value="1"/>
</dbReference>
<feature type="DNA-binding region" description="OmpR/PhoB-type" evidence="7">
    <location>
        <begin position="131"/>
        <end position="231"/>
    </location>
</feature>
<organism evidence="10 11">
    <name type="scientific">Aminobacter niigataensis</name>
    <dbReference type="NCBI Taxonomy" id="83265"/>
    <lineage>
        <taxon>Bacteria</taxon>
        <taxon>Pseudomonadati</taxon>
        <taxon>Pseudomonadota</taxon>
        <taxon>Alphaproteobacteria</taxon>
        <taxon>Hyphomicrobiales</taxon>
        <taxon>Phyllobacteriaceae</taxon>
        <taxon>Aminobacter</taxon>
    </lineage>
</organism>
<dbReference type="Pfam" id="PF00486">
    <property type="entry name" value="Trans_reg_C"/>
    <property type="match status" value="1"/>
</dbReference>
<dbReference type="Gene3D" id="1.10.10.10">
    <property type="entry name" value="Winged helix-like DNA-binding domain superfamily/Winged helix DNA-binding domain"/>
    <property type="match status" value="1"/>
</dbReference>
<dbReference type="InterPro" id="IPR036388">
    <property type="entry name" value="WH-like_DNA-bd_sf"/>
</dbReference>
<dbReference type="InterPro" id="IPR039420">
    <property type="entry name" value="WalR-like"/>
</dbReference>